<dbReference type="AlphaFoldDB" id="A0A0E2LRW2"/>
<evidence type="ECO:0000313" key="2">
    <source>
        <dbReference type="Proteomes" id="UP000016630"/>
    </source>
</evidence>
<dbReference type="HOGENOM" id="CLU_2370454_0_0_10"/>
<name>A0A0E2LRW2_PORGN</name>
<accession>A0A0E2LRW2</accession>
<sequence>MDISLPSRSKCNRWDKQQRFRGIGVGLFCYIYRAIASSQNNKEYIGEGLSEEDNYVNNRYMVIDMHTDFSFSNNPLRRFIGTDISVSHRSIRMKS</sequence>
<reference evidence="1 2" key="1">
    <citation type="submission" date="2013-06" db="EMBL/GenBank/DDBJ databases">
        <authorList>
            <person name="Weinstock G."/>
            <person name="Sodergren E."/>
            <person name="Lobos E.A."/>
            <person name="Fulton L."/>
            <person name="Fulton R."/>
            <person name="Courtney L."/>
            <person name="Fronick C."/>
            <person name="O'Laughlin M."/>
            <person name="Godfrey J."/>
            <person name="Wilson R.M."/>
            <person name="Miner T."/>
            <person name="Farmer C."/>
            <person name="Delehaunty K."/>
            <person name="Cordes M."/>
            <person name="Minx P."/>
            <person name="Tomlinson C."/>
            <person name="Chen J."/>
            <person name="Wollam A."/>
            <person name="Pepin K.H."/>
            <person name="Bhonagiri V."/>
            <person name="Zhang X."/>
            <person name="Warren W."/>
            <person name="Mitreva M."/>
            <person name="Mardis E.R."/>
            <person name="Wilson R.K."/>
        </authorList>
    </citation>
    <scope>NUCLEOTIDE SEQUENCE [LARGE SCALE GENOMIC DNA]</scope>
    <source>
        <strain evidence="1 2">F0570</strain>
    </source>
</reference>
<comment type="caution">
    <text evidence="1">The sequence shown here is derived from an EMBL/GenBank/DDBJ whole genome shotgun (WGS) entry which is preliminary data.</text>
</comment>
<organism evidence="1 2">
    <name type="scientific">Porphyromonas gingivalis F0570</name>
    <dbReference type="NCBI Taxonomy" id="1227271"/>
    <lineage>
        <taxon>Bacteria</taxon>
        <taxon>Pseudomonadati</taxon>
        <taxon>Bacteroidota</taxon>
        <taxon>Bacteroidia</taxon>
        <taxon>Bacteroidales</taxon>
        <taxon>Porphyromonadaceae</taxon>
        <taxon>Porphyromonas</taxon>
    </lineage>
</organism>
<proteinExistence type="predicted"/>
<protein>
    <submittedName>
        <fullName evidence="1">Uncharacterized protein</fullName>
    </submittedName>
</protein>
<dbReference type="Proteomes" id="UP000016630">
    <property type="component" value="Unassembled WGS sequence"/>
</dbReference>
<evidence type="ECO:0000313" key="1">
    <source>
        <dbReference type="EMBL" id="ERJ67760.1"/>
    </source>
</evidence>
<gene>
    <name evidence="1" type="ORF">HMPREF1555_00745</name>
</gene>
<dbReference type="EMBL" id="AWUW01000045">
    <property type="protein sequence ID" value="ERJ67760.1"/>
    <property type="molecule type" value="Genomic_DNA"/>
</dbReference>